<keyword evidence="3" id="KW-0235">DNA replication</keyword>
<dbReference type="InterPro" id="IPR027417">
    <property type="entry name" value="P-loop_NTPase"/>
</dbReference>
<dbReference type="Pfam" id="PF05496">
    <property type="entry name" value="RuvB_N"/>
    <property type="match status" value="1"/>
</dbReference>
<dbReference type="GO" id="GO:0008047">
    <property type="term" value="F:enzyme activator activity"/>
    <property type="evidence" value="ECO:0007669"/>
    <property type="project" value="TreeGrafter"/>
</dbReference>
<dbReference type="InterPro" id="IPR003593">
    <property type="entry name" value="AAA+_ATPase"/>
</dbReference>
<dbReference type="InterPro" id="IPR051314">
    <property type="entry name" value="AAA_ATPase_RarA/MGS1/WRNIP1"/>
</dbReference>
<evidence type="ECO:0000256" key="5">
    <source>
        <dbReference type="ARBA" id="ARBA00022840"/>
    </source>
</evidence>
<dbReference type="GO" id="GO:0000731">
    <property type="term" value="P:DNA synthesis involved in DNA repair"/>
    <property type="evidence" value="ECO:0007669"/>
    <property type="project" value="TreeGrafter"/>
</dbReference>
<dbReference type="GO" id="GO:0006261">
    <property type="term" value="P:DNA-templated DNA replication"/>
    <property type="evidence" value="ECO:0007669"/>
    <property type="project" value="TreeGrafter"/>
</dbReference>
<feature type="domain" description="AAA+ ATPase" evidence="6">
    <location>
        <begin position="51"/>
        <end position="171"/>
    </location>
</feature>
<dbReference type="SUPFAM" id="SSF52540">
    <property type="entry name" value="P-loop containing nucleoside triphosphate hydrolases"/>
    <property type="match status" value="1"/>
</dbReference>
<dbReference type="PANTHER" id="PTHR13779:SF7">
    <property type="entry name" value="ATPASE WRNIP1"/>
    <property type="match status" value="1"/>
</dbReference>
<dbReference type="Gene3D" id="1.20.272.10">
    <property type="match status" value="1"/>
</dbReference>
<dbReference type="RefSeq" id="WP_011639906.1">
    <property type="nucleotide sequence ID" value="NC_008346.1"/>
</dbReference>
<dbReference type="Proteomes" id="UP000001968">
    <property type="component" value="Chromosome"/>
</dbReference>
<dbReference type="Gene3D" id="1.10.8.60">
    <property type="match status" value="1"/>
</dbReference>
<comment type="similarity">
    <text evidence="2">Belongs to the AAA ATPase family. RarA/MGS1/WRNIP1 subfamily.</text>
</comment>
<evidence type="ECO:0000256" key="4">
    <source>
        <dbReference type="ARBA" id="ARBA00022741"/>
    </source>
</evidence>
<evidence type="ECO:0000313" key="7">
    <source>
        <dbReference type="EMBL" id="ABI67798.1"/>
    </source>
</evidence>
<evidence type="ECO:0000256" key="2">
    <source>
        <dbReference type="ARBA" id="ARBA00008959"/>
    </source>
</evidence>
<dbReference type="InterPro" id="IPR008921">
    <property type="entry name" value="DNA_pol3_clamp-load_cplx_C"/>
</dbReference>
<evidence type="ECO:0000259" key="6">
    <source>
        <dbReference type="SMART" id="SM00382"/>
    </source>
</evidence>
<dbReference type="PANTHER" id="PTHR13779">
    <property type="entry name" value="WERNER HELICASE-INTERACTING PROTEIN 1 FAMILY MEMBER"/>
    <property type="match status" value="1"/>
</dbReference>
<accession>Q0AZQ6</accession>
<dbReference type="GO" id="GO:0005524">
    <property type="term" value="F:ATP binding"/>
    <property type="evidence" value="ECO:0007669"/>
    <property type="project" value="UniProtKB-KW"/>
</dbReference>
<dbReference type="SMART" id="SM00382">
    <property type="entry name" value="AAA"/>
    <property type="match status" value="1"/>
</dbReference>
<keyword evidence="4" id="KW-0547">Nucleotide-binding</keyword>
<organism evidence="7 8">
    <name type="scientific">Syntrophomonas wolfei subsp. wolfei (strain DSM 2245B / Goettingen)</name>
    <dbReference type="NCBI Taxonomy" id="335541"/>
    <lineage>
        <taxon>Bacteria</taxon>
        <taxon>Bacillati</taxon>
        <taxon>Bacillota</taxon>
        <taxon>Clostridia</taxon>
        <taxon>Eubacteriales</taxon>
        <taxon>Syntrophomonadaceae</taxon>
        <taxon>Syntrophomonas</taxon>
    </lineage>
</organism>
<gene>
    <name evidence="7" type="ordered locus">Swol_0463</name>
</gene>
<evidence type="ECO:0000256" key="1">
    <source>
        <dbReference type="ARBA" id="ARBA00002393"/>
    </source>
</evidence>
<dbReference type="Pfam" id="PF12002">
    <property type="entry name" value="MgsA_C"/>
    <property type="match status" value="1"/>
</dbReference>
<dbReference type="GO" id="GO:0006310">
    <property type="term" value="P:DNA recombination"/>
    <property type="evidence" value="ECO:0007669"/>
    <property type="project" value="InterPro"/>
</dbReference>
<dbReference type="eggNOG" id="COG2256">
    <property type="taxonomic scope" value="Bacteria"/>
</dbReference>
<dbReference type="InterPro" id="IPR021886">
    <property type="entry name" value="MgsA_C"/>
</dbReference>
<dbReference type="OrthoDB" id="9778364at2"/>
<dbReference type="GO" id="GO:0009378">
    <property type="term" value="F:four-way junction helicase activity"/>
    <property type="evidence" value="ECO:0007669"/>
    <property type="project" value="InterPro"/>
</dbReference>
<proteinExistence type="inferred from homology"/>
<dbReference type="InterPro" id="IPR032423">
    <property type="entry name" value="AAA_assoc_2"/>
</dbReference>
<keyword evidence="5" id="KW-0067">ATP-binding</keyword>
<dbReference type="CDD" id="cd00009">
    <property type="entry name" value="AAA"/>
    <property type="match status" value="1"/>
</dbReference>
<dbReference type="SUPFAM" id="SSF48019">
    <property type="entry name" value="post-AAA+ oligomerization domain-like"/>
    <property type="match status" value="1"/>
</dbReference>
<dbReference type="CDD" id="cd18139">
    <property type="entry name" value="HLD_clamp_RarA"/>
    <property type="match status" value="1"/>
</dbReference>
<dbReference type="Gene3D" id="1.10.3710.10">
    <property type="entry name" value="DNA polymerase III clamp loader subunits, C-terminal domain"/>
    <property type="match status" value="1"/>
</dbReference>
<dbReference type="HOGENOM" id="CLU_017985_0_3_9"/>
<dbReference type="AlphaFoldDB" id="Q0AZQ6"/>
<reference evidence="8" key="1">
    <citation type="journal article" date="2010" name="Environ. Microbiol.">
        <title>The genome of Syntrophomonas wolfei: new insights into syntrophic metabolism and biohydrogen production.</title>
        <authorList>
            <person name="Sieber J.R."/>
            <person name="Sims D.R."/>
            <person name="Han C."/>
            <person name="Kim E."/>
            <person name="Lykidis A."/>
            <person name="Lapidus A.L."/>
            <person name="McDonnald E."/>
            <person name="Rohlin L."/>
            <person name="Culley D.E."/>
            <person name="Gunsalus R."/>
            <person name="McInerney M.J."/>
        </authorList>
    </citation>
    <scope>NUCLEOTIDE SEQUENCE [LARGE SCALE GENOMIC DNA]</scope>
    <source>
        <strain evidence="8">DSM 2245B / Goettingen</strain>
    </source>
</reference>
<dbReference type="FunFam" id="3.40.50.300:FF:000137">
    <property type="entry name" value="Replication-associated recombination protein A"/>
    <property type="match status" value="1"/>
</dbReference>
<dbReference type="STRING" id="335541.Swol_0463"/>
<evidence type="ECO:0000313" key="8">
    <source>
        <dbReference type="Proteomes" id="UP000001968"/>
    </source>
</evidence>
<comment type="function">
    <text evidence="1">DNA-dependent ATPase that plays important roles in cellular responses to stalled DNA replication processes.</text>
</comment>
<dbReference type="Gene3D" id="3.40.50.300">
    <property type="entry name" value="P-loop containing nucleotide triphosphate hydrolases"/>
    <property type="match status" value="1"/>
</dbReference>
<sequence>MDLFSLADEKKFDAHAPLAWRMRPRSLDEVVGQEHIIGPDSPLHQAIENDRLQSFVLYGPPGSGKTTIAHIIARTTSSHYAAIKAVSSGVGEIRKIAADAADHLKYYQQSSIIFVDEIHRFNKSQQDVLLPYVEDGTLILIGATTENPLYEINNALLSRMKLYIMEALNANSLRRIVEQALADPERGLGKHNISIDEQSMVMIVQAAQGDARTALNILDTLHNSYSSKDGSLRITPELLEKVTGRLILKYDRSGDYHYDTISAFIKSIRGSDPDAALFWLAVMLEGGEDPKFIARRLIVHAAEDIGLADPYALTLAASTARALEFVGMPEARIPLAEATIYLATAPKSNSSKMAIDKAINTVQNTPRIIVPPHIADSSHSQSASLGKGKGYKYPHDYGGYVKQEYLPQEIEGITLYEPGKNGYEQNIRDFLQKIKKQPPP</sequence>
<dbReference type="GO" id="GO:0003677">
    <property type="term" value="F:DNA binding"/>
    <property type="evidence" value="ECO:0007669"/>
    <property type="project" value="InterPro"/>
</dbReference>
<dbReference type="FunFam" id="1.20.272.10:FF:000001">
    <property type="entry name" value="Putative AAA family ATPase"/>
    <property type="match status" value="1"/>
</dbReference>
<dbReference type="KEGG" id="swo:Swol_0463"/>
<dbReference type="InterPro" id="IPR008824">
    <property type="entry name" value="RuvB-like_N"/>
</dbReference>
<dbReference type="GO" id="GO:0017116">
    <property type="term" value="F:single-stranded DNA helicase activity"/>
    <property type="evidence" value="ECO:0007669"/>
    <property type="project" value="TreeGrafter"/>
</dbReference>
<evidence type="ECO:0000256" key="3">
    <source>
        <dbReference type="ARBA" id="ARBA00022705"/>
    </source>
</evidence>
<keyword evidence="8" id="KW-1185">Reference proteome</keyword>
<protein>
    <submittedName>
        <fullName evidence="7">Recombination protein MgsA</fullName>
    </submittedName>
</protein>
<dbReference type="EMBL" id="CP000448">
    <property type="protein sequence ID" value="ABI67798.1"/>
    <property type="molecule type" value="Genomic_DNA"/>
</dbReference>
<name>Q0AZQ6_SYNWW</name>
<dbReference type="Pfam" id="PF16193">
    <property type="entry name" value="AAA_assoc_2"/>
    <property type="match status" value="1"/>
</dbReference>